<dbReference type="EC" id="3.4.19.12" evidence="2"/>
<evidence type="ECO:0000256" key="4">
    <source>
        <dbReference type="ARBA" id="ARBA00022786"/>
    </source>
</evidence>
<feature type="region of interest" description="Disordered" evidence="8">
    <location>
        <begin position="616"/>
        <end position="635"/>
    </location>
</feature>
<reference evidence="10" key="1">
    <citation type="submission" date="2021-06" db="EMBL/GenBank/DDBJ databases">
        <authorList>
            <person name="Kallberg Y."/>
            <person name="Tangrot J."/>
            <person name="Rosling A."/>
        </authorList>
    </citation>
    <scope>NUCLEOTIDE SEQUENCE</scope>
    <source>
        <strain evidence="10">BR232B</strain>
    </source>
</reference>
<feature type="compositionally biased region" description="Low complexity" evidence="8">
    <location>
        <begin position="621"/>
        <end position="635"/>
    </location>
</feature>
<dbReference type="PANTHER" id="PTHR43982">
    <property type="entry name" value="UBIQUITIN CARBOXYL-TERMINAL HYDROLASE"/>
    <property type="match status" value="1"/>
</dbReference>
<evidence type="ECO:0000313" key="11">
    <source>
        <dbReference type="Proteomes" id="UP000789739"/>
    </source>
</evidence>
<evidence type="ECO:0000256" key="6">
    <source>
        <dbReference type="ARBA" id="ARBA00022807"/>
    </source>
</evidence>
<evidence type="ECO:0000256" key="1">
    <source>
        <dbReference type="ARBA" id="ARBA00000707"/>
    </source>
</evidence>
<evidence type="ECO:0000256" key="3">
    <source>
        <dbReference type="ARBA" id="ARBA00022670"/>
    </source>
</evidence>
<evidence type="ECO:0000256" key="2">
    <source>
        <dbReference type="ARBA" id="ARBA00012759"/>
    </source>
</evidence>
<dbReference type="GO" id="GO:0004843">
    <property type="term" value="F:cysteine-type deubiquitinase activity"/>
    <property type="evidence" value="ECO:0007669"/>
    <property type="project" value="UniProtKB-EC"/>
</dbReference>
<dbReference type="InterPro" id="IPR028889">
    <property type="entry name" value="USP"/>
</dbReference>
<dbReference type="InterPro" id="IPR025305">
    <property type="entry name" value="UCH_repeat_domain"/>
</dbReference>
<dbReference type="AlphaFoldDB" id="A0A9N8W7D8"/>
<dbReference type="PROSITE" id="PS00972">
    <property type="entry name" value="USP_1"/>
    <property type="match status" value="1"/>
</dbReference>
<evidence type="ECO:0000256" key="8">
    <source>
        <dbReference type="SAM" id="MobiDB-lite"/>
    </source>
</evidence>
<keyword evidence="4" id="KW-0833">Ubl conjugation pathway</keyword>
<protein>
    <recommendedName>
        <fullName evidence="2">ubiquitinyl hydrolase 1</fullName>
        <ecNumber evidence="2">3.4.19.12</ecNumber>
    </recommendedName>
</protein>
<dbReference type="Pfam" id="PF13446">
    <property type="entry name" value="RPT"/>
    <property type="match status" value="2"/>
</dbReference>
<keyword evidence="6" id="KW-0788">Thiol protease</keyword>
<dbReference type="GO" id="GO:0070628">
    <property type="term" value="F:proteasome binding"/>
    <property type="evidence" value="ECO:0007669"/>
    <property type="project" value="TreeGrafter"/>
</dbReference>
<dbReference type="InterPro" id="IPR044635">
    <property type="entry name" value="UBP14-like"/>
</dbReference>
<dbReference type="GO" id="GO:0016579">
    <property type="term" value="P:protein deubiquitination"/>
    <property type="evidence" value="ECO:0007669"/>
    <property type="project" value="InterPro"/>
</dbReference>
<dbReference type="InterPro" id="IPR038765">
    <property type="entry name" value="Papain-like_cys_pep_sf"/>
</dbReference>
<dbReference type="InterPro" id="IPR018200">
    <property type="entry name" value="USP_CS"/>
</dbReference>
<evidence type="ECO:0000256" key="7">
    <source>
        <dbReference type="SAM" id="Coils"/>
    </source>
</evidence>
<evidence type="ECO:0000259" key="9">
    <source>
        <dbReference type="PROSITE" id="PS50235"/>
    </source>
</evidence>
<feature type="coiled-coil region" evidence="7">
    <location>
        <begin position="894"/>
        <end position="921"/>
    </location>
</feature>
<sequence>MTVPRITINDNAHDKSLSVTSVSKTPPALPPRNPTTSVFTVTSDLTQFTRQEGRIPAAWLVALTRHKGDEPHIHSFWLSHLFDNDASTVFLCKQCHKWFTITVTRPKDQPPESPTGICPVNQENSFHHLHTTTEISSSISAHCCQCDFTVNVNIADPFMPMEIMSDLLRNRRLPYTYDSPSITNGTEPTIELRDIVLALGKYLSELLSGSGKGIRITDEEFTKIGFDDVSQAFFQILDFHIGEDGCYEPPLLEDEGRRDFLKRVKEELYMMVLDNYGYINDTNETIPKYEDPYTKLANIIGTRQYLASCEQYFLHVSPSFISHSDVVFSLNLVVPEEPLFTTASTFDPSSISLRSTSYAVLGCVSDVQDEVLEWAYKRAIDHAPEHTLSYLEALRLIADERRSDKLGLFFAVEQSHGKICLSDLKEACRELNLSEETVSDCEALAAYKSLARASPENRSSYRKHLLTIGKALNSQLISNEDYLGYHMMDIVSDMPVGLDNIGNTCYLNSLLQYYFTIHDLRKAVMAFDADSDIDDTDWKDKIIGGRKVLKSEVERARRFVSLLRDLFSNLIHTTQKSIAPDVQLAALALENAKAEEEETVRSMMNEIITFTDDDANTGAVNTNDNDTSNDNLLNSSETKMDFSESSTSEMMDTDINAGLPAFERYSATNMMRKAAAIKTTNYGTSYTGSNDFTNHNNYNGKGKNKESHDSQYGPDLEGTFMASAEPIREEKPRTASSMLFGRQQDVAECMDNVMFQLEAAIKPTISPEEEYINVVKNLFYGKTQQILRYKDKTTGNMVQAMKEEPFNQLFVVVTEGRDLYGGLDGYFDVSMVDYKGSQAEREVTISELPPILQIQLQRVQFDRSTANPYKSNAYMRFDKTVYLDRYLYSNREILQDHRRAAASLRQQVELLTEHVKKLTERKFNGLSSVELLNHTTDFLNLHKGEIESIGEVDVNISCISKEASKLRLGLSDAEELIDLHKEKLQSQFGNLRECAYRIHAVFVHSGQASFGHYWVYIYDFENERWLKYNDSYVSEVRESEVFADTTGSTANPYCMVYVRAKDAKEIVNTVCRSY</sequence>
<dbReference type="EMBL" id="CAJVPI010000079">
    <property type="protein sequence ID" value="CAG8474677.1"/>
    <property type="molecule type" value="Genomic_DNA"/>
</dbReference>
<name>A0A9N8W7D8_9GLOM</name>
<dbReference type="PROSITE" id="PS50235">
    <property type="entry name" value="USP_3"/>
    <property type="match status" value="1"/>
</dbReference>
<dbReference type="Proteomes" id="UP000789739">
    <property type="component" value="Unassembled WGS sequence"/>
</dbReference>
<proteinExistence type="predicted"/>
<dbReference type="InterPro" id="IPR001394">
    <property type="entry name" value="Peptidase_C19_UCH"/>
</dbReference>
<dbReference type="GO" id="GO:0043161">
    <property type="term" value="P:proteasome-mediated ubiquitin-dependent protein catabolic process"/>
    <property type="evidence" value="ECO:0007669"/>
    <property type="project" value="InterPro"/>
</dbReference>
<dbReference type="Gene3D" id="3.90.70.10">
    <property type="entry name" value="Cysteine proteinases"/>
    <property type="match status" value="2"/>
</dbReference>
<keyword evidence="5" id="KW-0378">Hydrolase</keyword>
<feature type="domain" description="USP" evidence="9">
    <location>
        <begin position="496"/>
        <end position="1060"/>
    </location>
</feature>
<dbReference type="SUPFAM" id="SSF54001">
    <property type="entry name" value="Cysteine proteinases"/>
    <property type="match status" value="1"/>
</dbReference>
<comment type="catalytic activity">
    <reaction evidence="1">
        <text>Thiol-dependent hydrolysis of ester, thioester, amide, peptide and isopeptide bonds formed by the C-terminal Gly of ubiquitin (a 76-residue protein attached to proteins as an intracellular targeting signal).</text>
        <dbReference type="EC" id="3.4.19.12"/>
    </reaction>
</comment>
<evidence type="ECO:0000313" key="10">
    <source>
        <dbReference type="EMBL" id="CAG8474677.1"/>
    </source>
</evidence>
<dbReference type="PANTHER" id="PTHR43982:SF6">
    <property type="entry name" value="UBIQUITIN CARBOXYL-TERMINAL HYDROLASE 2-RELATED"/>
    <property type="match status" value="1"/>
</dbReference>
<keyword evidence="3" id="KW-0645">Protease</keyword>
<dbReference type="OrthoDB" id="2420415at2759"/>
<keyword evidence="7" id="KW-0175">Coiled coil</keyword>
<comment type="caution">
    <text evidence="10">The sequence shown here is derived from an EMBL/GenBank/DDBJ whole genome shotgun (WGS) entry which is preliminary data.</text>
</comment>
<accession>A0A9N8W7D8</accession>
<dbReference type="GO" id="GO:0061136">
    <property type="term" value="P:regulation of proteasomal protein catabolic process"/>
    <property type="evidence" value="ECO:0007669"/>
    <property type="project" value="TreeGrafter"/>
</dbReference>
<evidence type="ECO:0000256" key="5">
    <source>
        <dbReference type="ARBA" id="ARBA00022801"/>
    </source>
</evidence>
<gene>
    <name evidence="10" type="ORF">PBRASI_LOCUS1258</name>
</gene>
<dbReference type="CDD" id="cd02666">
    <property type="entry name" value="Peptidase_C19J"/>
    <property type="match status" value="1"/>
</dbReference>
<organism evidence="10 11">
    <name type="scientific">Paraglomus brasilianum</name>
    <dbReference type="NCBI Taxonomy" id="144538"/>
    <lineage>
        <taxon>Eukaryota</taxon>
        <taxon>Fungi</taxon>
        <taxon>Fungi incertae sedis</taxon>
        <taxon>Mucoromycota</taxon>
        <taxon>Glomeromycotina</taxon>
        <taxon>Glomeromycetes</taxon>
        <taxon>Paraglomerales</taxon>
        <taxon>Paraglomeraceae</taxon>
        <taxon>Paraglomus</taxon>
    </lineage>
</organism>
<dbReference type="Pfam" id="PF00443">
    <property type="entry name" value="UCH"/>
    <property type="match status" value="1"/>
</dbReference>
<keyword evidence="11" id="KW-1185">Reference proteome</keyword>